<dbReference type="AlphaFoldDB" id="G7UW58"/>
<dbReference type="CDD" id="cd01949">
    <property type="entry name" value="GGDEF"/>
    <property type="match status" value="1"/>
</dbReference>
<dbReference type="InterPro" id="IPR000160">
    <property type="entry name" value="GGDEF_dom"/>
</dbReference>
<keyword evidence="4" id="KW-1133">Transmembrane helix</keyword>
<dbReference type="InterPro" id="IPR043128">
    <property type="entry name" value="Rev_trsase/Diguanyl_cyclase"/>
</dbReference>
<dbReference type="GO" id="GO:0052621">
    <property type="term" value="F:diguanylate cyclase activity"/>
    <property type="evidence" value="ECO:0007669"/>
    <property type="project" value="UniProtKB-EC"/>
</dbReference>
<evidence type="ECO:0000313" key="6">
    <source>
        <dbReference type="EMBL" id="AER57716.1"/>
    </source>
</evidence>
<dbReference type="NCBIfam" id="TIGR00254">
    <property type="entry name" value="GGDEF"/>
    <property type="match status" value="1"/>
</dbReference>
<keyword evidence="4" id="KW-0812">Transmembrane</keyword>
<dbReference type="Pfam" id="PF00990">
    <property type="entry name" value="GGDEF"/>
    <property type="match status" value="1"/>
</dbReference>
<feature type="transmembrane region" description="Helical" evidence="4">
    <location>
        <begin position="142"/>
        <end position="159"/>
    </location>
</feature>
<accession>G7UW58</accession>
<evidence type="ECO:0000259" key="5">
    <source>
        <dbReference type="PROSITE" id="PS50887"/>
    </source>
</evidence>
<dbReference type="STRING" id="1045855.DSC_15360"/>
<evidence type="ECO:0000256" key="1">
    <source>
        <dbReference type="ARBA" id="ARBA00001946"/>
    </source>
</evidence>
<reference evidence="6 7" key="1">
    <citation type="journal article" date="2012" name="J. Bacteriol.">
        <title>Complete Genome Sequence of the BTEX-Degrading Bacterium Pseudoxanthomonas spadix BD-a59.</title>
        <authorList>
            <person name="Lee S.H."/>
            <person name="Jin H.M."/>
            <person name="Lee H.J."/>
            <person name="Kim J.M."/>
            <person name="Jeon C.O."/>
        </authorList>
    </citation>
    <scope>NUCLEOTIDE SEQUENCE [LARGE SCALE GENOMIC DNA]</scope>
    <source>
        <strain evidence="6 7">BD-a59</strain>
    </source>
</reference>
<dbReference type="SMART" id="SM00267">
    <property type="entry name" value="GGDEF"/>
    <property type="match status" value="1"/>
</dbReference>
<dbReference type="PANTHER" id="PTHR45138">
    <property type="entry name" value="REGULATORY COMPONENTS OF SENSORY TRANSDUCTION SYSTEM"/>
    <property type="match status" value="1"/>
</dbReference>
<dbReference type="InterPro" id="IPR029787">
    <property type="entry name" value="Nucleotide_cyclase"/>
</dbReference>
<organism evidence="6 7">
    <name type="scientific">Pseudoxanthomonas spadix (strain BD-a59)</name>
    <dbReference type="NCBI Taxonomy" id="1045855"/>
    <lineage>
        <taxon>Bacteria</taxon>
        <taxon>Pseudomonadati</taxon>
        <taxon>Pseudomonadota</taxon>
        <taxon>Gammaproteobacteria</taxon>
        <taxon>Lysobacterales</taxon>
        <taxon>Lysobacteraceae</taxon>
        <taxon>Pseudoxanthomonas</taxon>
    </lineage>
</organism>
<feature type="transmembrane region" description="Helical" evidence="4">
    <location>
        <begin position="208"/>
        <end position="227"/>
    </location>
</feature>
<feature type="transmembrane region" description="Helical" evidence="4">
    <location>
        <begin position="17"/>
        <end position="38"/>
    </location>
</feature>
<keyword evidence="4" id="KW-0472">Membrane</keyword>
<dbReference type="PANTHER" id="PTHR45138:SF9">
    <property type="entry name" value="DIGUANYLATE CYCLASE DGCM-RELATED"/>
    <property type="match status" value="1"/>
</dbReference>
<dbReference type="PROSITE" id="PS50887">
    <property type="entry name" value="GGDEF"/>
    <property type="match status" value="1"/>
</dbReference>
<dbReference type="EC" id="2.7.7.65" evidence="2"/>
<keyword evidence="7" id="KW-1185">Reference proteome</keyword>
<evidence type="ECO:0000256" key="3">
    <source>
        <dbReference type="ARBA" id="ARBA00034247"/>
    </source>
</evidence>
<gene>
    <name evidence="6" type="ordered locus">DSC_15360</name>
</gene>
<evidence type="ECO:0000313" key="7">
    <source>
        <dbReference type="Proteomes" id="UP000005870"/>
    </source>
</evidence>
<comment type="catalytic activity">
    <reaction evidence="3">
        <text>2 GTP = 3',3'-c-di-GMP + 2 diphosphate</text>
        <dbReference type="Rhea" id="RHEA:24898"/>
        <dbReference type="ChEBI" id="CHEBI:33019"/>
        <dbReference type="ChEBI" id="CHEBI:37565"/>
        <dbReference type="ChEBI" id="CHEBI:58805"/>
        <dbReference type="EC" id="2.7.7.65"/>
    </reaction>
</comment>
<dbReference type="SUPFAM" id="SSF55073">
    <property type="entry name" value="Nucleotide cyclase"/>
    <property type="match status" value="1"/>
</dbReference>
<dbReference type="InterPro" id="IPR050469">
    <property type="entry name" value="Diguanylate_Cyclase"/>
</dbReference>
<dbReference type="HOGENOM" id="CLU_000445_11_14_6"/>
<evidence type="ECO:0000256" key="4">
    <source>
        <dbReference type="SAM" id="Phobius"/>
    </source>
</evidence>
<evidence type="ECO:0000256" key="2">
    <source>
        <dbReference type="ARBA" id="ARBA00012528"/>
    </source>
</evidence>
<comment type="cofactor">
    <cofactor evidence="1">
        <name>Mg(2+)</name>
        <dbReference type="ChEBI" id="CHEBI:18420"/>
    </cofactor>
</comment>
<feature type="transmembrane region" description="Helical" evidence="4">
    <location>
        <begin position="116"/>
        <end position="136"/>
    </location>
</feature>
<proteinExistence type="predicted"/>
<dbReference type="FunFam" id="3.30.70.270:FF:000001">
    <property type="entry name" value="Diguanylate cyclase domain protein"/>
    <property type="match status" value="1"/>
</dbReference>
<dbReference type="Gene3D" id="3.30.70.270">
    <property type="match status" value="1"/>
</dbReference>
<feature type="transmembrane region" description="Helical" evidence="4">
    <location>
        <begin position="45"/>
        <end position="65"/>
    </location>
</feature>
<feature type="transmembrane region" description="Helical" evidence="4">
    <location>
        <begin position="171"/>
        <end position="188"/>
    </location>
</feature>
<sequence length="397" mass="42918">MPRGAVRNGGTTMANSVFFSLINDCALSLALFFLFLYVSRISRTLHGVGTWGAAHLAYTLGAALMDLGTEALRARGHPVGASLTTNLSGIAACAGMTGLAWAVVQFVQQRRLRRGELIWMPLALLLPVAAWCSAGTQASQGVALTVVEVLALTVMIWQLRTLRESPDRVPARLMMASCALLIGIYASVVPGWFRGRFGIDDIWVSTDLALWFMLNFCMLTLTSFHAAEALRRSALIDPLTGALNRRGLSRGLDQRRAPDAAGLREVLAVLALDLDRFKAINDEHGHQAGDQVLQAFSDAVRRCIRQQDLFARTGGEEFIVVSAGLDCDQAGQLAERIRAATEQLQLPQHRSLQVGVSVGVACSGRNMPVSDLMALADQALYAAKHGGRNRVELRQAA</sequence>
<feature type="domain" description="GGDEF" evidence="5">
    <location>
        <begin position="265"/>
        <end position="396"/>
    </location>
</feature>
<dbReference type="KEGG" id="psd:DSC_15360"/>
<dbReference type="eggNOG" id="COG3706">
    <property type="taxonomic scope" value="Bacteria"/>
</dbReference>
<feature type="transmembrane region" description="Helical" evidence="4">
    <location>
        <begin position="85"/>
        <end position="104"/>
    </location>
</feature>
<protein>
    <recommendedName>
        <fullName evidence="2">diguanylate cyclase</fullName>
        <ecNumber evidence="2">2.7.7.65</ecNumber>
    </recommendedName>
</protein>
<dbReference type="EMBL" id="CP003093">
    <property type="protein sequence ID" value="AER57716.1"/>
    <property type="molecule type" value="Genomic_DNA"/>
</dbReference>
<dbReference type="Proteomes" id="UP000005870">
    <property type="component" value="Chromosome"/>
</dbReference>
<name>G7UW58_PSEUP</name>